<feature type="domain" description="YncI copper-binding" evidence="3">
    <location>
        <begin position="114"/>
        <end position="172"/>
    </location>
</feature>
<evidence type="ECO:0000256" key="1">
    <source>
        <dbReference type="SAM" id="MobiDB-lite"/>
    </source>
</evidence>
<feature type="compositionally biased region" description="Low complexity" evidence="1">
    <location>
        <begin position="205"/>
        <end position="214"/>
    </location>
</feature>
<feature type="region of interest" description="Disordered" evidence="1">
    <location>
        <begin position="182"/>
        <end position="214"/>
    </location>
</feature>
<dbReference type="Pfam" id="PF07987">
    <property type="entry name" value="DUF1775"/>
    <property type="match status" value="1"/>
</dbReference>
<evidence type="ECO:0000256" key="2">
    <source>
        <dbReference type="SAM" id="Phobius"/>
    </source>
</evidence>
<proteinExistence type="predicted"/>
<keyword evidence="2" id="KW-0472">Membrane</keyword>
<name>A0AB33K1P2_9ACTN</name>
<dbReference type="AlphaFoldDB" id="A0AB33K1P2"/>
<keyword evidence="2" id="KW-1133">Transmembrane helix</keyword>
<dbReference type="InterPro" id="IPR038507">
    <property type="entry name" value="YcnI-like_sf"/>
</dbReference>
<protein>
    <recommendedName>
        <fullName evidence="3">YncI copper-binding domain-containing protein</fullName>
    </recommendedName>
</protein>
<evidence type="ECO:0000259" key="3">
    <source>
        <dbReference type="Pfam" id="PF07987"/>
    </source>
</evidence>
<feature type="transmembrane region" description="Helical" evidence="2">
    <location>
        <begin position="233"/>
        <end position="253"/>
    </location>
</feature>
<gene>
    <name evidence="4" type="ORF">KCMC57_55060</name>
</gene>
<reference evidence="4" key="1">
    <citation type="submission" date="2024-07" db="EMBL/GenBank/DDBJ databases">
        <title>Complete genome sequences of cellulolytic bacteria, Kitasatospora sp. CMC57 and Streptomyces sp. CMC78, isolated from Japanese agricultural soil.</title>
        <authorList>
            <person name="Hashimoto T."/>
            <person name="Ito M."/>
            <person name="Iwamoto M."/>
            <person name="Fukahori D."/>
            <person name="Shoda T."/>
            <person name="Sakoda M."/>
            <person name="Morohoshi T."/>
            <person name="Mitsuboshi M."/>
            <person name="Nishizawa T."/>
        </authorList>
    </citation>
    <scope>NUCLEOTIDE SEQUENCE</scope>
    <source>
        <strain evidence="4">CMC57</strain>
    </source>
</reference>
<feature type="compositionally biased region" description="Pro residues" evidence="1">
    <location>
        <begin position="186"/>
        <end position="204"/>
    </location>
</feature>
<feature type="transmembrane region" description="Helical" evidence="2">
    <location>
        <begin position="25"/>
        <end position="44"/>
    </location>
</feature>
<dbReference type="EMBL" id="AP035881">
    <property type="protein sequence ID" value="BFP49138.1"/>
    <property type="molecule type" value="Genomic_DNA"/>
</dbReference>
<dbReference type="Gene3D" id="2.60.40.2230">
    <property type="entry name" value="Uncharacterised protein YcnI-like PF07987, DUF1775"/>
    <property type="match status" value="1"/>
</dbReference>
<keyword evidence="2" id="KW-0812">Transmembrane</keyword>
<accession>A0AB33K1P2</accession>
<evidence type="ECO:0000313" key="4">
    <source>
        <dbReference type="EMBL" id="BFP49138.1"/>
    </source>
</evidence>
<dbReference type="InterPro" id="IPR012533">
    <property type="entry name" value="YcnI-copper_dom"/>
</dbReference>
<organism evidence="4">
    <name type="scientific">Kitasatospora sp. CMC57</name>
    <dbReference type="NCBI Taxonomy" id="3231513"/>
    <lineage>
        <taxon>Bacteria</taxon>
        <taxon>Bacillati</taxon>
        <taxon>Actinomycetota</taxon>
        <taxon>Actinomycetes</taxon>
        <taxon>Kitasatosporales</taxon>
        <taxon>Streptomycetaceae</taxon>
        <taxon>Kitasatospora</taxon>
    </lineage>
</organism>
<sequence>MDGPSARPYQGAPPLMDRYRTPARVAVPTAVLAGVMLLGGPAFAHTGVTSPQAQALAVDAVLSFKAAGESDTAGIDEVQVVLPAGIAPADVSLVTAPEGWTFRPGAEGFSLAGPGLAPGKSAEYQVKVRQLPDAQQVVFKTLVMYTDTQVDRWIEVPQGGTEPKNPAPVLKLAKAAPGAVALAAPTPTPSPTQSPTPTPSPAPTSVPSAAVPTVSSGATLVQEEHADRGSGNGGIIVGAVAVLLVAVGGAIWWRRRSAGGS</sequence>